<evidence type="ECO:0000313" key="2">
    <source>
        <dbReference type="Proteomes" id="UP000295468"/>
    </source>
</evidence>
<proteinExistence type="predicted"/>
<dbReference type="OrthoDB" id="1424257at2"/>
<sequence>MKRSIFIPVFACFLLIHCKEAGDKPLLEIPENKVGLVGYGSLMKQESMEHSLGHAYADSSYRLHLQGYQRDWNYLHSFEHPEFLENNPEARDYHHYYINQGDTLPLIKTLGLNLSKSPGAIMNAVLFFLTPQELEKIDRRETGYERIEVQDSIAEFRFSAGKVYAYMARPEFTYTGKGDEPVVIAGYANMVEEAVESLGEEFQKEYKQSTRPIPAEVEVVDSIFRVKKED</sequence>
<dbReference type="Gene3D" id="3.10.490.10">
    <property type="entry name" value="Gamma-glutamyl cyclotransferase-like"/>
    <property type="match status" value="1"/>
</dbReference>
<gene>
    <name evidence="1" type="ORF">CLV82_0486</name>
</gene>
<organism evidence="1 2">
    <name type="scientific">Zeaxanthinibacter enoshimensis</name>
    <dbReference type="NCBI Taxonomy" id="392009"/>
    <lineage>
        <taxon>Bacteria</taxon>
        <taxon>Pseudomonadati</taxon>
        <taxon>Bacteroidota</taxon>
        <taxon>Flavobacteriia</taxon>
        <taxon>Flavobacteriales</taxon>
        <taxon>Flavobacteriaceae</taxon>
        <taxon>Zeaxanthinibacter</taxon>
    </lineage>
</organism>
<protein>
    <recommendedName>
        <fullName evidence="3">Gamma-glutamyl AIG2-like cyclotransferase</fullName>
    </recommendedName>
</protein>
<dbReference type="AlphaFoldDB" id="A0A4R6TR88"/>
<reference evidence="1 2" key="1">
    <citation type="submission" date="2019-03" db="EMBL/GenBank/DDBJ databases">
        <title>Genomic Encyclopedia of Archaeal and Bacterial Type Strains, Phase II (KMG-II): from individual species to whole genera.</title>
        <authorList>
            <person name="Goeker M."/>
        </authorList>
    </citation>
    <scope>NUCLEOTIDE SEQUENCE [LARGE SCALE GENOMIC DNA]</scope>
    <source>
        <strain evidence="1 2">DSM 18435</strain>
    </source>
</reference>
<comment type="caution">
    <text evidence="1">The sequence shown here is derived from an EMBL/GenBank/DDBJ whole genome shotgun (WGS) entry which is preliminary data.</text>
</comment>
<evidence type="ECO:0008006" key="3">
    <source>
        <dbReference type="Google" id="ProtNLM"/>
    </source>
</evidence>
<dbReference type="Proteomes" id="UP000295468">
    <property type="component" value="Unassembled WGS sequence"/>
</dbReference>
<evidence type="ECO:0000313" key="1">
    <source>
        <dbReference type="EMBL" id="TDQ32653.1"/>
    </source>
</evidence>
<name>A0A4R6TR88_9FLAO</name>
<dbReference type="RefSeq" id="WP_133642697.1">
    <property type="nucleotide sequence ID" value="NZ_SNYI01000001.1"/>
</dbReference>
<keyword evidence="2" id="KW-1185">Reference proteome</keyword>
<dbReference type="EMBL" id="SNYI01000001">
    <property type="protein sequence ID" value="TDQ32653.1"/>
    <property type="molecule type" value="Genomic_DNA"/>
</dbReference>
<accession>A0A4R6TR88</accession>